<comment type="similarity">
    <text evidence="5">Belongs to the sigma-70 factor family.</text>
</comment>
<dbReference type="InterPro" id="IPR013325">
    <property type="entry name" value="RNA_pol_sigma_r2"/>
</dbReference>
<organism evidence="9 10">
    <name type="scientific">Kitasatospora kazusensis</name>
    <dbReference type="NCBI Taxonomy" id="407974"/>
    <lineage>
        <taxon>Bacteria</taxon>
        <taxon>Bacillati</taxon>
        <taxon>Actinomycetota</taxon>
        <taxon>Actinomycetes</taxon>
        <taxon>Kitasatosporales</taxon>
        <taxon>Streptomycetaceae</taxon>
        <taxon>Kitasatospora</taxon>
    </lineage>
</organism>
<dbReference type="InterPro" id="IPR000943">
    <property type="entry name" value="RNA_pol_sigma70"/>
</dbReference>
<dbReference type="PROSITE" id="PS00715">
    <property type="entry name" value="SIGMA70_1"/>
    <property type="match status" value="1"/>
</dbReference>
<comment type="caution">
    <text evidence="9">The sequence shown here is derived from an EMBL/GenBank/DDBJ whole genome shotgun (WGS) entry which is preliminary data.</text>
</comment>
<proteinExistence type="inferred from homology"/>
<dbReference type="NCBIfam" id="TIGR02479">
    <property type="entry name" value="FliA_WhiG"/>
    <property type="match status" value="1"/>
</dbReference>
<dbReference type="Pfam" id="PF04545">
    <property type="entry name" value="Sigma70_r4"/>
    <property type="match status" value="1"/>
</dbReference>
<evidence type="ECO:0000259" key="7">
    <source>
        <dbReference type="PROSITE" id="PS00715"/>
    </source>
</evidence>
<keyword evidence="1 5" id="KW-0805">Transcription regulation</keyword>
<reference evidence="10" key="1">
    <citation type="journal article" date="2019" name="Int. J. Syst. Evol. Microbiol.">
        <title>The Global Catalogue of Microorganisms (GCM) 10K type strain sequencing project: providing services to taxonomists for standard genome sequencing and annotation.</title>
        <authorList>
            <consortium name="The Broad Institute Genomics Platform"/>
            <consortium name="The Broad Institute Genome Sequencing Center for Infectious Disease"/>
            <person name="Wu L."/>
            <person name="Ma J."/>
        </authorList>
    </citation>
    <scope>NUCLEOTIDE SEQUENCE [LARGE SCALE GENOMIC DNA]</scope>
    <source>
        <strain evidence="10">JCM 14560</strain>
    </source>
</reference>
<keyword evidence="4 5" id="KW-0804">Transcription</keyword>
<keyword evidence="10" id="KW-1185">Reference proteome</keyword>
<evidence type="ECO:0000256" key="5">
    <source>
        <dbReference type="RuleBase" id="RU362124"/>
    </source>
</evidence>
<keyword evidence="3 5" id="KW-0238">DNA-binding</keyword>
<dbReference type="InterPro" id="IPR007630">
    <property type="entry name" value="RNA_pol_sigma70_r4"/>
</dbReference>
<evidence type="ECO:0000256" key="3">
    <source>
        <dbReference type="ARBA" id="ARBA00023125"/>
    </source>
</evidence>
<dbReference type="PROSITE" id="PS00716">
    <property type="entry name" value="SIGMA70_2"/>
    <property type="match status" value="1"/>
</dbReference>
<dbReference type="Gene3D" id="1.10.1740.10">
    <property type="match status" value="1"/>
</dbReference>
<accession>A0ABP5LLD3</accession>
<dbReference type="SUPFAM" id="SSF88659">
    <property type="entry name" value="Sigma3 and sigma4 domains of RNA polymerase sigma factors"/>
    <property type="match status" value="2"/>
</dbReference>
<evidence type="ECO:0000256" key="1">
    <source>
        <dbReference type="ARBA" id="ARBA00023015"/>
    </source>
</evidence>
<evidence type="ECO:0000313" key="10">
    <source>
        <dbReference type="Proteomes" id="UP001422759"/>
    </source>
</evidence>
<evidence type="ECO:0000259" key="8">
    <source>
        <dbReference type="PROSITE" id="PS00716"/>
    </source>
</evidence>
<dbReference type="SUPFAM" id="SSF88946">
    <property type="entry name" value="Sigma2 domain of RNA polymerase sigma factors"/>
    <property type="match status" value="1"/>
</dbReference>
<evidence type="ECO:0000256" key="2">
    <source>
        <dbReference type="ARBA" id="ARBA00023082"/>
    </source>
</evidence>
<dbReference type="PANTHER" id="PTHR30385">
    <property type="entry name" value="SIGMA FACTOR F FLAGELLAR"/>
    <property type="match status" value="1"/>
</dbReference>
<dbReference type="PRINTS" id="PR00046">
    <property type="entry name" value="SIGMA70FCT"/>
</dbReference>
<sequence>MLGLARQTGRPGQGTKDELPAALGVRPPAARREAGTGAAPGAPPGVPRASADALSADRVPVDRTALDSLWRSYKETADARLREQLILHYSPLVKYVAGRVGVGLPANVEQADFVSSGIFGLIDAIEKFDIDRAIKFETYAISRIRGAIIDELRALDWIPRSVRQKAKAVERTYATLEARLRRTPHEPEVAAEMGIAIEDLHAIFSQLSLANVVALDELMHPAGEGGDRLSLMDTLEDIGADNPVEIAEDRELRRLLATAVNTLPEREKTVVTLYYYEGLTLAEIGQVLGVTESRVSQIHTKSVLQLRAKLSDIR</sequence>
<dbReference type="Pfam" id="PF04542">
    <property type="entry name" value="Sigma70_r2"/>
    <property type="match status" value="1"/>
</dbReference>
<dbReference type="Proteomes" id="UP001422759">
    <property type="component" value="Unassembled WGS sequence"/>
</dbReference>
<dbReference type="NCBIfam" id="TIGR02937">
    <property type="entry name" value="sigma70-ECF"/>
    <property type="match status" value="1"/>
</dbReference>
<keyword evidence="2 5" id="KW-0731">Sigma factor</keyword>
<comment type="function">
    <text evidence="5">Sigma factors are initiation factors that promote the attachment of RNA polymerase to specific initiation sites and are then released.</text>
</comment>
<evidence type="ECO:0000256" key="4">
    <source>
        <dbReference type="ARBA" id="ARBA00023163"/>
    </source>
</evidence>
<name>A0ABP5LLD3_9ACTN</name>
<feature type="region of interest" description="Disordered" evidence="6">
    <location>
        <begin position="1"/>
        <end position="54"/>
    </location>
</feature>
<feature type="domain" description="RNA polymerase sigma-70" evidence="8">
    <location>
        <begin position="280"/>
        <end position="306"/>
    </location>
</feature>
<dbReference type="InterPro" id="IPR014284">
    <property type="entry name" value="RNA_pol_sigma-70_dom"/>
</dbReference>
<dbReference type="CDD" id="cd06171">
    <property type="entry name" value="Sigma70_r4"/>
    <property type="match status" value="1"/>
</dbReference>
<dbReference type="InterPro" id="IPR013324">
    <property type="entry name" value="RNA_pol_sigma_r3/r4-like"/>
</dbReference>
<dbReference type="PANTHER" id="PTHR30385:SF7">
    <property type="entry name" value="RNA POLYMERASE SIGMA FACTOR FLIA"/>
    <property type="match status" value="1"/>
</dbReference>
<dbReference type="NCBIfam" id="NF005413">
    <property type="entry name" value="PRK06986.1"/>
    <property type="match status" value="1"/>
</dbReference>
<evidence type="ECO:0000256" key="6">
    <source>
        <dbReference type="SAM" id="MobiDB-lite"/>
    </source>
</evidence>
<feature type="domain" description="RNA polymerase sigma-70" evidence="7">
    <location>
        <begin position="112"/>
        <end position="125"/>
    </location>
</feature>
<protein>
    <recommendedName>
        <fullName evidence="5">RNA polymerase sigma factor</fullName>
    </recommendedName>
</protein>
<dbReference type="Gene3D" id="1.20.140.160">
    <property type="match status" value="1"/>
</dbReference>
<dbReference type="EMBL" id="BAAANT010000026">
    <property type="protein sequence ID" value="GAA2149478.1"/>
    <property type="molecule type" value="Genomic_DNA"/>
</dbReference>
<dbReference type="NCBIfam" id="NF004935">
    <property type="entry name" value="PRK06288.1"/>
    <property type="match status" value="1"/>
</dbReference>
<dbReference type="InterPro" id="IPR012845">
    <property type="entry name" value="RNA_pol_sigma_FliA_WhiG"/>
</dbReference>
<evidence type="ECO:0000313" key="9">
    <source>
        <dbReference type="EMBL" id="GAA2149478.1"/>
    </source>
</evidence>
<dbReference type="InterPro" id="IPR007627">
    <property type="entry name" value="RNA_pol_sigma70_r2"/>
</dbReference>
<gene>
    <name evidence="9" type="primary">whiG</name>
    <name evidence="9" type="ORF">GCM10009760_42700</name>
</gene>